<keyword evidence="4" id="KW-0804">Transcription</keyword>
<evidence type="ECO:0000256" key="4">
    <source>
        <dbReference type="ARBA" id="ARBA00023163"/>
    </source>
</evidence>
<evidence type="ECO:0000259" key="5">
    <source>
        <dbReference type="Pfam" id="PF04542"/>
    </source>
</evidence>
<accession>A0A157QJE3</accession>
<dbReference type="InterPro" id="IPR014284">
    <property type="entry name" value="RNA_pol_sigma-70_dom"/>
</dbReference>
<dbReference type="Proteomes" id="UP000077037">
    <property type="component" value="Unassembled WGS sequence"/>
</dbReference>
<dbReference type="SUPFAM" id="SSF88946">
    <property type="entry name" value="Sigma2 domain of RNA polymerase sigma factors"/>
    <property type="match status" value="1"/>
</dbReference>
<keyword evidence="2" id="KW-0805">Transcription regulation</keyword>
<dbReference type="Gene3D" id="1.10.10.10">
    <property type="entry name" value="Winged helix-like DNA-binding domain superfamily/Winged helix DNA-binding domain"/>
    <property type="match status" value="1"/>
</dbReference>
<gene>
    <name evidence="6" type="ORF">SAMEA1982600_03646</name>
</gene>
<dbReference type="PANTHER" id="PTHR43133:SF63">
    <property type="entry name" value="RNA POLYMERASE SIGMA FACTOR FECI-RELATED"/>
    <property type="match status" value="1"/>
</dbReference>
<reference evidence="6 7" key="1">
    <citation type="submission" date="2016-03" db="EMBL/GenBank/DDBJ databases">
        <authorList>
            <consortium name="Pathogen Informatics"/>
        </authorList>
    </citation>
    <scope>NUCLEOTIDE SEQUENCE [LARGE SCALE GENOMIC DNA]</scope>
    <source>
        <strain evidence="6 7">NCTC13364</strain>
    </source>
</reference>
<dbReference type="InterPro" id="IPR036388">
    <property type="entry name" value="WH-like_DNA-bd_sf"/>
</dbReference>
<evidence type="ECO:0000256" key="1">
    <source>
        <dbReference type="ARBA" id="ARBA00010641"/>
    </source>
</evidence>
<dbReference type="PANTHER" id="PTHR43133">
    <property type="entry name" value="RNA POLYMERASE ECF-TYPE SIGMA FACTO"/>
    <property type="match status" value="1"/>
</dbReference>
<keyword evidence="3" id="KW-0731">Sigma factor</keyword>
<dbReference type="GO" id="GO:0016987">
    <property type="term" value="F:sigma factor activity"/>
    <property type="evidence" value="ECO:0007669"/>
    <property type="project" value="UniProtKB-KW"/>
</dbReference>
<comment type="similarity">
    <text evidence="1">Belongs to the sigma-70 factor family. ECF subfamily.</text>
</comment>
<dbReference type="NCBIfam" id="TIGR02937">
    <property type="entry name" value="sigma70-ECF"/>
    <property type="match status" value="1"/>
</dbReference>
<protein>
    <submittedName>
        <fullName evidence="6">ECF family sigma factor</fullName>
    </submittedName>
</protein>
<organism evidence="6 7">
    <name type="scientific">Bordetella ansorpii</name>
    <dbReference type="NCBI Taxonomy" id="288768"/>
    <lineage>
        <taxon>Bacteria</taxon>
        <taxon>Pseudomonadati</taxon>
        <taxon>Pseudomonadota</taxon>
        <taxon>Betaproteobacteria</taxon>
        <taxon>Burkholderiales</taxon>
        <taxon>Alcaligenaceae</taxon>
        <taxon>Bordetella</taxon>
    </lineage>
</organism>
<dbReference type="EMBL" id="FKBS01000025">
    <property type="protein sequence ID" value="SAI46075.1"/>
    <property type="molecule type" value="Genomic_DNA"/>
</dbReference>
<dbReference type="InterPro" id="IPR007627">
    <property type="entry name" value="RNA_pol_sigma70_r2"/>
</dbReference>
<evidence type="ECO:0000313" key="6">
    <source>
        <dbReference type="EMBL" id="SAI46075.1"/>
    </source>
</evidence>
<dbReference type="Pfam" id="PF04542">
    <property type="entry name" value="Sigma70_r2"/>
    <property type="match status" value="1"/>
</dbReference>
<name>A0A157QJE3_9BORD</name>
<dbReference type="Gene3D" id="1.10.1740.10">
    <property type="match status" value="1"/>
</dbReference>
<proteinExistence type="inferred from homology"/>
<evidence type="ECO:0000256" key="3">
    <source>
        <dbReference type="ARBA" id="ARBA00023082"/>
    </source>
</evidence>
<dbReference type="GO" id="GO:0006352">
    <property type="term" value="P:DNA-templated transcription initiation"/>
    <property type="evidence" value="ECO:0007669"/>
    <property type="project" value="InterPro"/>
</dbReference>
<dbReference type="InterPro" id="IPR013324">
    <property type="entry name" value="RNA_pol_sigma_r3/r4-like"/>
</dbReference>
<dbReference type="InterPro" id="IPR039425">
    <property type="entry name" value="RNA_pol_sigma-70-like"/>
</dbReference>
<feature type="domain" description="RNA polymerase sigma-70 region 2" evidence="5">
    <location>
        <begin position="36"/>
        <end position="100"/>
    </location>
</feature>
<evidence type="ECO:0000313" key="7">
    <source>
        <dbReference type="Proteomes" id="UP000077037"/>
    </source>
</evidence>
<dbReference type="AlphaFoldDB" id="A0A157QJE3"/>
<dbReference type="SUPFAM" id="SSF88659">
    <property type="entry name" value="Sigma3 and sigma4 domains of RNA polymerase sigma factors"/>
    <property type="match status" value="1"/>
</dbReference>
<dbReference type="RefSeq" id="WP_066416535.1">
    <property type="nucleotide sequence ID" value="NZ_FKBS01000025.1"/>
</dbReference>
<dbReference type="InterPro" id="IPR013325">
    <property type="entry name" value="RNA_pol_sigma_r2"/>
</dbReference>
<evidence type="ECO:0000256" key="2">
    <source>
        <dbReference type="ARBA" id="ARBA00023015"/>
    </source>
</evidence>
<sequence>MDMRVPFFAEFAEEAGYVSAEAGAGLDAAGLRCHLEAHYRTLHRRLAHDLGCTDRASDSLHDAWLKLGDMAPTLRVRNADAYVYRVARNLALDQLRTERRIVSWEDLEDEAALPDPQPGPAQTAEARSVLARLERALVDLPYRHQCVLFDVRVAERTRAEVAETYGLSTRNVDTLVRQALDHCAARLRGTCADGESLRAA</sequence>